<reference evidence="1" key="1">
    <citation type="submission" date="2023-01" db="EMBL/GenBank/DDBJ databases">
        <title>Genome assembly of the deep-sea coral Lophelia pertusa.</title>
        <authorList>
            <person name="Herrera S."/>
            <person name="Cordes E."/>
        </authorList>
    </citation>
    <scope>NUCLEOTIDE SEQUENCE</scope>
    <source>
        <strain evidence="1">USNM1676648</strain>
        <tissue evidence="1">Polyp</tissue>
    </source>
</reference>
<gene>
    <name evidence="1" type="ORF">OS493_014971</name>
</gene>
<protein>
    <submittedName>
        <fullName evidence="1">Uncharacterized protein</fullName>
    </submittedName>
</protein>
<evidence type="ECO:0000313" key="2">
    <source>
        <dbReference type="Proteomes" id="UP001163046"/>
    </source>
</evidence>
<comment type="caution">
    <text evidence="1">The sequence shown here is derived from an EMBL/GenBank/DDBJ whole genome shotgun (WGS) entry which is preliminary data.</text>
</comment>
<dbReference type="Proteomes" id="UP001163046">
    <property type="component" value="Unassembled WGS sequence"/>
</dbReference>
<keyword evidence="2" id="KW-1185">Reference proteome</keyword>
<dbReference type="AlphaFoldDB" id="A0A9X0A2X4"/>
<accession>A0A9X0A2X4</accession>
<sequence length="51" mass="6085">MESAKLILENRQVEQLAESLQQSEENLSPGNNCTCGKNIRRFFVRMFRRRR</sequence>
<dbReference type="EMBL" id="MU825403">
    <property type="protein sequence ID" value="KAJ7392033.1"/>
    <property type="molecule type" value="Genomic_DNA"/>
</dbReference>
<name>A0A9X0A2X4_9CNID</name>
<proteinExistence type="predicted"/>
<organism evidence="1 2">
    <name type="scientific">Desmophyllum pertusum</name>
    <dbReference type="NCBI Taxonomy" id="174260"/>
    <lineage>
        <taxon>Eukaryota</taxon>
        <taxon>Metazoa</taxon>
        <taxon>Cnidaria</taxon>
        <taxon>Anthozoa</taxon>
        <taxon>Hexacorallia</taxon>
        <taxon>Scleractinia</taxon>
        <taxon>Caryophylliina</taxon>
        <taxon>Caryophylliidae</taxon>
        <taxon>Desmophyllum</taxon>
    </lineage>
</organism>
<evidence type="ECO:0000313" key="1">
    <source>
        <dbReference type="EMBL" id="KAJ7392033.1"/>
    </source>
</evidence>